<comment type="subcellular location">
    <subcellularLocation>
        <location evidence="1 6">Membrane</location>
        <topology evidence="1 6">Multi-pass membrane protein</topology>
    </subcellularLocation>
</comment>
<accession>A0A2Z4AGB1</accession>
<feature type="transmembrane region" description="Helical" evidence="6">
    <location>
        <begin position="46"/>
        <end position="65"/>
    </location>
</feature>
<protein>
    <recommendedName>
        <fullName evidence="6">Phosphate transporter</fullName>
    </recommendedName>
</protein>
<evidence type="ECO:0000256" key="4">
    <source>
        <dbReference type="ARBA" id="ARBA00022989"/>
    </source>
</evidence>
<feature type="transmembrane region" description="Helical" evidence="6">
    <location>
        <begin position="222"/>
        <end position="246"/>
    </location>
</feature>
<evidence type="ECO:0000313" key="7">
    <source>
        <dbReference type="EMBL" id="AWT60655.1"/>
    </source>
</evidence>
<feature type="transmembrane region" description="Helical" evidence="6">
    <location>
        <begin position="388"/>
        <end position="407"/>
    </location>
</feature>
<evidence type="ECO:0000256" key="3">
    <source>
        <dbReference type="ARBA" id="ARBA00022692"/>
    </source>
</evidence>
<feature type="transmembrane region" description="Helical" evidence="6">
    <location>
        <begin position="472"/>
        <end position="491"/>
    </location>
</feature>
<feature type="transmembrane region" description="Helical" evidence="6">
    <location>
        <begin position="145"/>
        <end position="163"/>
    </location>
</feature>
<dbReference type="PANTHER" id="PTHR11101:SF16">
    <property type="entry name" value="PHOSPHATE TRANSPORTER"/>
    <property type="match status" value="1"/>
</dbReference>
<proteinExistence type="inferred from homology"/>
<dbReference type="PANTHER" id="PTHR11101">
    <property type="entry name" value="PHOSPHATE TRANSPORTER"/>
    <property type="match status" value="1"/>
</dbReference>
<keyword evidence="5 6" id="KW-0472">Membrane</keyword>
<feature type="transmembrane region" description="Helical" evidence="6">
    <location>
        <begin position="114"/>
        <end position="139"/>
    </location>
</feature>
<dbReference type="GO" id="GO:0016020">
    <property type="term" value="C:membrane"/>
    <property type="evidence" value="ECO:0007669"/>
    <property type="project" value="UniProtKB-SubCell"/>
</dbReference>
<feature type="transmembrane region" description="Helical" evidence="6">
    <location>
        <begin position="77"/>
        <end position="102"/>
    </location>
</feature>
<gene>
    <name evidence="7" type="ORF">DF168_01872</name>
</gene>
<dbReference type="InterPro" id="IPR001204">
    <property type="entry name" value="Phos_transporter"/>
</dbReference>
<evidence type="ECO:0000256" key="1">
    <source>
        <dbReference type="ARBA" id="ARBA00004141"/>
    </source>
</evidence>
<evidence type="ECO:0000256" key="6">
    <source>
        <dbReference type="RuleBase" id="RU363058"/>
    </source>
</evidence>
<dbReference type="GO" id="GO:0005315">
    <property type="term" value="F:phosphate transmembrane transporter activity"/>
    <property type="evidence" value="ECO:0007669"/>
    <property type="project" value="InterPro"/>
</dbReference>
<organism evidence="7 8">
    <name type="scientific">Candidatus Moanibacter tarae</name>
    <dbReference type="NCBI Taxonomy" id="2200854"/>
    <lineage>
        <taxon>Bacteria</taxon>
        <taxon>Pseudomonadati</taxon>
        <taxon>Verrucomicrobiota</taxon>
        <taxon>Opitutia</taxon>
        <taxon>Puniceicoccales</taxon>
        <taxon>Puniceicoccales incertae sedis</taxon>
        <taxon>Candidatus Moanibacter</taxon>
    </lineage>
</organism>
<name>A0A2Z4AGB1_9BACT</name>
<feature type="transmembrane region" description="Helical" evidence="6">
    <location>
        <begin position="253"/>
        <end position="271"/>
    </location>
</feature>
<dbReference type="Proteomes" id="UP000247465">
    <property type="component" value="Chromosome"/>
</dbReference>
<comment type="similarity">
    <text evidence="6">Belongs to the inorganic phosphate transporter (PiT) (TC 2.A.20) family.</text>
</comment>
<feature type="transmembrane region" description="Helical" evidence="6">
    <location>
        <begin position="183"/>
        <end position="202"/>
    </location>
</feature>
<dbReference type="KEGG" id="mtar:DF168_01872"/>
<keyword evidence="6" id="KW-0592">Phosphate transport</keyword>
<dbReference type="Pfam" id="PF01384">
    <property type="entry name" value="PHO4"/>
    <property type="match status" value="2"/>
</dbReference>
<feature type="transmembrane region" description="Helical" evidence="6">
    <location>
        <begin position="444"/>
        <end position="466"/>
    </location>
</feature>
<reference evidence="7 8" key="1">
    <citation type="submission" date="2018-06" db="EMBL/GenBank/DDBJ databases">
        <title>Draft Genome Sequence of a Novel Marine Bacterium Related to the Verrucomicrobia.</title>
        <authorList>
            <person name="Vosseberg J."/>
            <person name="Martijn J."/>
            <person name="Ettema T.J.G."/>
        </authorList>
    </citation>
    <scope>NUCLEOTIDE SEQUENCE [LARGE SCALE GENOMIC DNA]</scope>
    <source>
        <strain evidence="7">TARA_B100001123</strain>
    </source>
</reference>
<keyword evidence="4 6" id="KW-1133">Transmembrane helix</keyword>
<dbReference type="GO" id="GO:0035435">
    <property type="term" value="P:phosphate ion transmembrane transport"/>
    <property type="evidence" value="ECO:0007669"/>
    <property type="project" value="TreeGrafter"/>
</dbReference>
<dbReference type="AlphaFoldDB" id="A0A2Z4AGB1"/>
<evidence type="ECO:0000256" key="2">
    <source>
        <dbReference type="ARBA" id="ARBA00022448"/>
    </source>
</evidence>
<evidence type="ECO:0000256" key="5">
    <source>
        <dbReference type="ARBA" id="ARBA00023136"/>
    </source>
</evidence>
<feature type="transmembrane region" description="Helical" evidence="6">
    <location>
        <begin position="304"/>
        <end position="320"/>
    </location>
</feature>
<keyword evidence="2 6" id="KW-0813">Transport</keyword>
<evidence type="ECO:0000313" key="8">
    <source>
        <dbReference type="Proteomes" id="UP000247465"/>
    </source>
</evidence>
<sequence>MELFITVAVATAAIMLIWDCAEVGRNDAANLINAVFGARVLRRKTAVWLAGVAVLLGASFSSPVMETARKGIFDPGLFTIQAAMTVYISVYIVDTVLLYAYSAFGMPVSTTASLVFELVGAALGVSIGLSEVGISVVHWAVVGKVVMAIILSILLSGIGGFLIQRVFRGVIRNNPQDRETVLLHGPWVAGLILTFLFWFMLMKGLKAVSFIQSIRTDIFDSYGVPMTLLVIWGIFTLLVHFALILSGQKGPRYLFHVTTLTGMLCVSFAFGQNDLANCASPGLSTIWLWNHADQGTAMASKIPIPKWALFSCGLFIVLGMQTRNAQRVTRAAVNTGSQFDQVALWAPQWCIKIAGMLIRPFANRSKIKSDLTPSSEISDRGKKVHYDTLRASVIMAVSACVIAFASGRGLPVSTTYVAFAAVVATGWADRVFIHGDADLKYGRAIWVVTSWFLAAIIAMVSSAIVARVVFELEIVGLILGIAVNLGIRFYVDRRSLRHEKNFRKAFANKQPN</sequence>
<keyword evidence="3 6" id="KW-0812">Transmembrane</keyword>
<feature type="transmembrane region" description="Helical" evidence="6">
    <location>
        <begin position="413"/>
        <end position="432"/>
    </location>
</feature>
<dbReference type="EMBL" id="CP029803">
    <property type="protein sequence ID" value="AWT60655.1"/>
    <property type="molecule type" value="Genomic_DNA"/>
</dbReference>